<evidence type="ECO:0000259" key="2">
    <source>
        <dbReference type="SMART" id="SM00672"/>
    </source>
</evidence>
<evidence type="ECO:0000313" key="4">
    <source>
        <dbReference type="Proteomes" id="UP001165444"/>
    </source>
</evidence>
<dbReference type="InterPro" id="IPR006598">
    <property type="entry name" value="CAP10"/>
</dbReference>
<proteinExistence type="predicted"/>
<keyword evidence="1" id="KW-0808">Transferase</keyword>
<evidence type="ECO:0000313" key="3">
    <source>
        <dbReference type="EMBL" id="MCJ2381834.1"/>
    </source>
</evidence>
<gene>
    <name evidence="3" type="ORF">MUN53_14675</name>
</gene>
<dbReference type="PANTHER" id="PTHR12203:SF35">
    <property type="entry name" value="PROTEIN O-GLUCOSYLTRANSFERASE 1"/>
    <property type="match status" value="1"/>
</dbReference>
<name>A0ABT0C495_9BACT</name>
<dbReference type="InterPro" id="IPR051091">
    <property type="entry name" value="O-Glucosyltr/Glycosyltrsf_90"/>
</dbReference>
<evidence type="ECO:0000256" key="1">
    <source>
        <dbReference type="ARBA" id="ARBA00022679"/>
    </source>
</evidence>
<dbReference type="PANTHER" id="PTHR12203">
    <property type="entry name" value="KDEL LYS-ASP-GLU-LEU CONTAINING - RELATED"/>
    <property type="match status" value="1"/>
</dbReference>
<dbReference type="SMART" id="SM00672">
    <property type="entry name" value="CAP10"/>
    <property type="match status" value="1"/>
</dbReference>
<dbReference type="EMBL" id="JAKZMM010000044">
    <property type="protein sequence ID" value="MCJ2381834.1"/>
    <property type="molecule type" value="Genomic_DNA"/>
</dbReference>
<protein>
    <submittedName>
        <fullName evidence="3">Glycosyltransferase</fullName>
    </submittedName>
</protein>
<keyword evidence="4" id="KW-1185">Reference proteome</keyword>
<reference evidence="3 4" key="1">
    <citation type="submission" date="2022-03" db="EMBL/GenBank/DDBJ databases">
        <title>Parabacteroides sp. nov. isolated from swine feces.</title>
        <authorList>
            <person name="Bak J.E."/>
        </authorList>
    </citation>
    <scope>NUCLEOTIDE SEQUENCE [LARGE SCALE GENOMIC DNA]</scope>
    <source>
        <strain evidence="3 4">AGMB00274</strain>
    </source>
</reference>
<organism evidence="3 4">
    <name type="scientific">Parabacteroides faecalis</name>
    <dbReference type="NCBI Taxonomy" id="2924040"/>
    <lineage>
        <taxon>Bacteria</taxon>
        <taxon>Pseudomonadati</taxon>
        <taxon>Bacteroidota</taxon>
        <taxon>Bacteroidia</taxon>
        <taxon>Bacteroidales</taxon>
        <taxon>Tannerellaceae</taxon>
        <taxon>Parabacteroides</taxon>
    </lineage>
</organism>
<dbReference type="RefSeq" id="WP_243326269.1">
    <property type="nucleotide sequence ID" value="NZ_JAKZMM010000044.1"/>
</dbReference>
<dbReference type="Proteomes" id="UP001165444">
    <property type="component" value="Unassembled WGS sequence"/>
</dbReference>
<dbReference type="Pfam" id="PF05686">
    <property type="entry name" value="Glyco_transf_90"/>
    <property type="match status" value="1"/>
</dbReference>
<sequence>MSDSILYKVRSGKPIKFWYFIRKYMGLVIPDSWYRIRLEQRLCRVSSRPDYPYIQERVNYYIQLDRTRPIPSENRLAHHQSWLHYTGPIGQYRSNMFHKAYYFDQHDITRWFPPSLRWNYCPGDVYFTPDDPAIVKSRLISSQNQNSVLLKLDKLRHFMYVKDTKSFTEKQDRAIFRGKIRQSRLRTKFLEKFFGHPMFDCGVVGKNEGCPDEWMAPKRTIHQHLDYKFIMALEGNDVASNLKWVMSSNSIAVMPRPTCETWFMEGKLRPDYHYIEVKEDFSDLEEKLNYYIAHPEEAQQIIAHAHEFVAQFRNPEREELISLLVLKRYFELTGQWESSTHP</sequence>
<feature type="domain" description="Glycosyl transferase CAP10" evidence="2">
    <location>
        <begin position="124"/>
        <end position="327"/>
    </location>
</feature>
<comment type="caution">
    <text evidence="3">The sequence shown here is derived from an EMBL/GenBank/DDBJ whole genome shotgun (WGS) entry which is preliminary data.</text>
</comment>
<accession>A0ABT0C495</accession>